<gene>
    <name evidence="4" type="ORF">FISHEDRAFT_69120</name>
</gene>
<dbReference type="AlphaFoldDB" id="A0A0D7AR41"/>
<dbReference type="OrthoDB" id="6132182at2759"/>
<dbReference type="InterPro" id="IPR050316">
    <property type="entry name" value="Tyrosinase/Hemocyanin"/>
</dbReference>
<evidence type="ECO:0000256" key="2">
    <source>
        <dbReference type="ARBA" id="ARBA00023008"/>
    </source>
</evidence>
<keyword evidence="2" id="KW-0186">Copper</keyword>
<evidence type="ECO:0000313" key="5">
    <source>
        <dbReference type="Proteomes" id="UP000054144"/>
    </source>
</evidence>
<dbReference type="PRINTS" id="PR00092">
    <property type="entry name" value="TYROSINASE"/>
</dbReference>
<organism evidence="4 5">
    <name type="scientific">Fistulina hepatica ATCC 64428</name>
    <dbReference type="NCBI Taxonomy" id="1128425"/>
    <lineage>
        <taxon>Eukaryota</taxon>
        <taxon>Fungi</taxon>
        <taxon>Dikarya</taxon>
        <taxon>Basidiomycota</taxon>
        <taxon>Agaricomycotina</taxon>
        <taxon>Agaricomycetes</taxon>
        <taxon>Agaricomycetidae</taxon>
        <taxon>Agaricales</taxon>
        <taxon>Fistulinaceae</taxon>
        <taxon>Fistulina</taxon>
    </lineage>
</organism>
<dbReference type="Proteomes" id="UP000054144">
    <property type="component" value="Unassembled WGS sequence"/>
</dbReference>
<reference evidence="4 5" key="1">
    <citation type="journal article" date="2015" name="Fungal Genet. Biol.">
        <title>Evolution of novel wood decay mechanisms in Agaricales revealed by the genome sequences of Fistulina hepatica and Cylindrobasidium torrendii.</title>
        <authorList>
            <person name="Floudas D."/>
            <person name="Held B.W."/>
            <person name="Riley R."/>
            <person name="Nagy L.G."/>
            <person name="Koehler G."/>
            <person name="Ransdell A.S."/>
            <person name="Younus H."/>
            <person name="Chow J."/>
            <person name="Chiniquy J."/>
            <person name="Lipzen A."/>
            <person name="Tritt A."/>
            <person name="Sun H."/>
            <person name="Haridas S."/>
            <person name="LaButti K."/>
            <person name="Ohm R.A."/>
            <person name="Kues U."/>
            <person name="Blanchette R.A."/>
            <person name="Grigoriev I.V."/>
            <person name="Minto R.E."/>
            <person name="Hibbett D.S."/>
        </authorList>
    </citation>
    <scope>NUCLEOTIDE SEQUENCE [LARGE SCALE GENOMIC DNA]</scope>
    <source>
        <strain evidence="4 5">ATCC 64428</strain>
    </source>
</reference>
<evidence type="ECO:0000259" key="3">
    <source>
        <dbReference type="Pfam" id="PF00264"/>
    </source>
</evidence>
<sequence>MNDKVQFAGHFLPFHRLYVVEYEEALRNFCNYTGPASPYWNWTIDAANIEGSNMFTDSSPSGLRGRGDPNNDYSLYPGDGGFSNFYHYYPSPHVIRRNFTLYPFATEGKDSQVDRLINSHIGDFKSFQAEAEVFQSAHTAGHQMMGGDMGRYIPFGYYLVVLTRANRFVDALFWLHHSMVDKVWWEWQNAHPANAWAFEGGATVMLENATIYAKYPNGGAPFMDLNTRIPDDNM</sequence>
<dbReference type="Pfam" id="PF00264">
    <property type="entry name" value="Tyrosinase"/>
    <property type="match status" value="1"/>
</dbReference>
<keyword evidence="5" id="KW-1185">Reference proteome</keyword>
<dbReference type="GO" id="GO:0016491">
    <property type="term" value="F:oxidoreductase activity"/>
    <property type="evidence" value="ECO:0007669"/>
    <property type="project" value="InterPro"/>
</dbReference>
<evidence type="ECO:0000313" key="4">
    <source>
        <dbReference type="EMBL" id="KIY53268.1"/>
    </source>
</evidence>
<proteinExistence type="predicted"/>
<dbReference type="InterPro" id="IPR002227">
    <property type="entry name" value="Tyrosinase_Cu-bd"/>
</dbReference>
<keyword evidence="1" id="KW-0479">Metal-binding</keyword>
<feature type="domain" description="Tyrosinase copper-binding" evidence="3">
    <location>
        <begin position="9"/>
        <end position="189"/>
    </location>
</feature>
<name>A0A0D7AR41_9AGAR</name>
<protein>
    <submittedName>
        <fullName evidence="4">Di-copper centre-containing protein</fullName>
    </submittedName>
</protein>
<dbReference type="PANTHER" id="PTHR11474">
    <property type="entry name" value="TYROSINASE FAMILY MEMBER"/>
    <property type="match status" value="1"/>
</dbReference>
<dbReference type="SUPFAM" id="SSF48056">
    <property type="entry name" value="Di-copper centre-containing domain"/>
    <property type="match status" value="1"/>
</dbReference>
<dbReference type="InterPro" id="IPR008922">
    <property type="entry name" value="Di-copper_centre_dom_sf"/>
</dbReference>
<evidence type="ECO:0000256" key="1">
    <source>
        <dbReference type="ARBA" id="ARBA00022723"/>
    </source>
</evidence>
<accession>A0A0D7AR41</accession>
<dbReference type="GO" id="GO:0046872">
    <property type="term" value="F:metal ion binding"/>
    <property type="evidence" value="ECO:0007669"/>
    <property type="project" value="UniProtKB-KW"/>
</dbReference>
<dbReference type="Gene3D" id="1.10.1280.10">
    <property type="entry name" value="Di-copper center containing domain from catechol oxidase"/>
    <property type="match status" value="1"/>
</dbReference>
<dbReference type="PANTHER" id="PTHR11474:SF126">
    <property type="entry name" value="TYROSINASE-LIKE PROTEIN TYR-1-RELATED"/>
    <property type="match status" value="1"/>
</dbReference>
<dbReference type="EMBL" id="KN881627">
    <property type="protein sequence ID" value="KIY53268.1"/>
    <property type="molecule type" value="Genomic_DNA"/>
</dbReference>